<keyword evidence="3" id="KW-1185">Reference proteome</keyword>
<evidence type="ECO:0000256" key="1">
    <source>
        <dbReference type="SAM" id="MobiDB-lite"/>
    </source>
</evidence>
<evidence type="ECO:0000313" key="3">
    <source>
        <dbReference type="Proteomes" id="UP000078559"/>
    </source>
</evidence>
<reference evidence="2" key="1">
    <citation type="submission" date="2014-12" db="EMBL/GenBank/DDBJ databases">
        <title>Genome Sequence of Valsa Canker Pathogens Uncovers a Specific Adaption of Colonization on Woody Bark.</title>
        <authorList>
            <person name="Yin Z."/>
            <person name="Liu H."/>
            <person name="Gao X."/>
            <person name="Li Z."/>
            <person name="Song N."/>
            <person name="Ke X."/>
            <person name="Dai Q."/>
            <person name="Wu Y."/>
            <person name="Sun Y."/>
            <person name="Xu J.-R."/>
            <person name="Kang Z.K."/>
            <person name="Wang L."/>
            <person name="Huang L."/>
        </authorList>
    </citation>
    <scope>NUCLEOTIDE SEQUENCE [LARGE SCALE GENOMIC DNA]</scope>
    <source>
        <strain evidence="2">03-8</strain>
    </source>
</reference>
<dbReference type="EMBL" id="KN796132">
    <property type="protein sequence ID" value="KUI64349.1"/>
    <property type="molecule type" value="Genomic_DNA"/>
</dbReference>
<feature type="region of interest" description="Disordered" evidence="1">
    <location>
        <begin position="1"/>
        <end position="28"/>
    </location>
</feature>
<dbReference type="Proteomes" id="UP000078559">
    <property type="component" value="Unassembled WGS sequence"/>
</dbReference>
<sequence length="112" mass="12573">MSATETVHNAASRDCDLGDSDSENEFPEIDSPEFLVLAAATFERRRLQGPKKPELLEPEPLEVQNTQVQATHRRRRSQRIKAAIYAGKKEAPIGSRRSGRIAKARKTVLYGR</sequence>
<gene>
    <name evidence="2" type="ORF">VM1G_12063</name>
</gene>
<feature type="region of interest" description="Disordered" evidence="1">
    <location>
        <begin position="50"/>
        <end position="77"/>
    </location>
</feature>
<proteinExistence type="predicted"/>
<accession>A0A194VJN2</accession>
<dbReference type="AlphaFoldDB" id="A0A194VJN2"/>
<feature type="compositionally biased region" description="Acidic residues" evidence="1">
    <location>
        <begin position="17"/>
        <end position="28"/>
    </location>
</feature>
<organism evidence="2 3">
    <name type="scientific">Cytospora mali</name>
    <name type="common">Apple Valsa canker fungus</name>
    <name type="synonym">Valsa mali</name>
    <dbReference type="NCBI Taxonomy" id="578113"/>
    <lineage>
        <taxon>Eukaryota</taxon>
        <taxon>Fungi</taxon>
        <taxon>Dikarya</taxon>
        <taxon>Ascomycota</taxon>
        <taxon>Pezizomycotina</taxon>
        <taxon>Sordariomycetes</taxon>
        <taxon>Sordariomycetidae</taxon>
        <taxon>Diaporthales</taxon>
        <taxon>Cytosporaceae</taxon>
        <taxon>Cytospora</taxon>
    </lineage>
</organism>
<name>A0A194VJN2_CYTMA</name>
<evidence type="ECO:0000313" key="2">
    <source>
        <dbReference type="EMBL" id="KUI64349.1"/>
    </source>
</evidence>
<protein>
    <submittedName>
        <fullName evidence="2">Uncharacterized protein</fullName>
    </submittedName>
</protein>